<dbReference type="EMBL" id="MT144605">
    <property type="protein sequence ID" value="QJH94748.1"/>
    <property type="molecule type" value="Genomic_DNA"/>
</dbReference>
<dbReference type="SUPFAM" id="SSF55729">
    <property type="entry name" value="Acyl-CoA N-acyltransferases (Nat)"/>
    <property type="match status" value="1"/>
</dbReference>
<accession>A0A6H1ZHZ6</accession>
<evidence type="ECO:0008006" key="5">
    <source>
        <dbReference type="Google" id="ProtNLM"/>
    </source>
</evidence>
<sequence>MDITLERYTYSQLAQLYPAIHDQVFDEQYKAQQPSIIYLIFDGEEKKYVGFLSGYYQDAISFYIQRIGIPRENRGKQRIFGLLRGIEKHLISYGHKFLIGNVEASNNITLLIALRDGWHISGMHTDTSGTLYVRIIKKLEE</sequence>
<reference evidence="1" key="1">
    <citation type="submission" date="2020-03" db="EMBL/GenBank/DDBJ databases">
        <title>The deep terrestrial virosphere.</title>
        <authorList>
            <person name="Holmfeldt K."/>
            <person name="Nilsson E."/>
            <person name="Simone D."/>
            <person name="Lopez-Fernandez M."/>
            <person name="Wu X."/>
            <person name="de Brujin I."/>
            <person name="Lundin D."/>
            <person name="Andersson A."/>
            <person name="Bertilsson S."/>
            <person name="Dopson M."/>
        </authorList>
    </citation>
    <scope>NUCLEOTIDE SEQUENCE</scope>
    <source>
        <strain evidence="3">MM415A00279</strain>
        <strain evidence="2">MM415B00575</strain>
        <strain evidence="1">TM448A00577</strain>
        <strain evidence="4">TM448B00295</strain>
    </source>
</reference>
<dbReference type="AlphaFoldDB" id="A0A6H1ZHZ6"/>
<dbReference type="EMBL" id="MT142511">
    <property type="protein sequence ID" value="QJA83444.1"/>
    <property type="molecule type" value="Genomic_DNA"/>
</dbReference>
<dbReference type="InterPro" id="IPR016181">
    <property type="entry name" value="Acyl_CoA_acyltransferase"/>
</dbReference>
<evidence type="ECO:0000313" key="2">
    <source>
        <dbReference type="EMBL" id="QJA63835.1"/>
    </source>
</evidence>
<organism evidence="1">
    <name type="scientific">viral metagenome</name>
    <dbReference type="NCBI Taxonomy" id="1070528"/>
    <lineage>
        <taxon>unclassified sequences</taxon>
        <taxon>metagenomes</taxon>
        <taxon>organismal metagenomes</taxon>
    </lineage>
</organism>
<proteinExistence type="predicted"/>
<evidence type="ECO:0000313" key="4">
    <source>
        <dbReference type="EMBL" id="QJH94748.1"/>
    </source>
</evidence>
<dbReference type="EMBL" id="MT144025">
    <property type="protein sequence ID" value="QJA46895.1"/>
    <property type="molecule type" value="Genomic_DNA"/>
</dbReference>
<evidence type="ECO:0000313" key="1">
    <source>
        <dbReference type="EMBL" id="QJA46895.1"/>
    </source>
</evidence>
<name>A0A6H1ZHZ6_9ZZZZ</name>
<dbReference type="EMBL" id="MT141507">
    <property type="protein sequence ID" value="QJA63835.1"/>
    <property type="molecule type" value="Genomic_DNA"/>
</dbReference>
<gene>
    <name evidence="3" type="ORF">MM415A00279_0002</name>
    <name evidence="2" type="ORF">MM415B00575_0007</name>
    <name evidence="1" type="ORF">TM448A00577_0003</name>
    <name evidence="4" type="ORF">TM448B00295_0024</name>
</gene>
<dbReference type="Gene3D" id="3.40.630.30">
    <property type="match status" value="1"/>
</dbReference>
<protein>
    <recommendedName>
        <fullName evidence="5">N-acetyltransferase domain-containing protein</fullName>
    </recommendedName>
</protein>
<evidence type="ECO:0000313" key="3">
    <source>
        <dbReference type="EMBL" id="QJA83444.1"/>
    </source>
</evidence>